<evidence type="ECO:0000256" key="3">
    <source>
        <dbReference type="ARBA" id="ARBA00022692"/>
    </source>
</evidence>
<dbReference type="GO" id="GO:0016765">
    <property type="term" value="F:transferase activity, transferring alkyl or aryl (other than methyl) groups"/>
    <property type="evidence" value="ECO:0007669"/>
    <property type="project" value="InterPro"/>
</dbReference>
<reference evidence="8 9" key="1">
    <citation type="submission" date="2016-10" db="EMBL/GenBank/DDBJ databases">
        <authorList>
            <person name="de Groot N.N."/>
        </authorList>
    </citation>
    <scope>NUCLEOTIDE SEQUENCE [LARGE SCALE GENOMIC DNA]</scope>
    <source>
        <strain evidence="8 9">R5</strain>
    </source>
</reference>
<keyword evidence="8" id="KW-0808">Transferase</keyword>
<dbReference type="PANTHER" id="PTHR11048">
    <property type="entry name" value="PRENYLTRANSFERASES"/>
    <property type="match status" value="1"/>
</dbReference>
<feature type="region of interest" description="Disordered" evidence="6">
    <location>
        <begin position="1"/>
        <end position="32"/>
    </location>
</feature>
<feature type="transmembrane region" description="Helical" evidence="7">
    <location>
        <begin position="400"/>
        <end position="421"/>
    </location>
</feature>
<dbReference type="RefSeq" id="WP_347342465.1">
    <property type="nucleotide sequence ID" value="NZ_JACMYN010000340.1"/>
</dbReference>
<feature type="transmembrane region" description="Helical" evidence="7">
    <location>
        <begin position="229"/>
        <end position="254"/>
    </location>
</feature>
<feature type="compositionally biased region" description="Basic residues" evidence="6">
    <location>
        <begin position="1"/>
        <end position="10"/>
    </location>
</feature>
<dbReference type="PANTHER" id="PTHR11048:SF5">
    <property type="entry name" value="DECAPRENYL-PHOSPHATE PHOSPHORIBOSYLTRANSFERASE"/>
    <property type="match status" value="1"/>
</dbReference>
<dbReference type="Gene3D" id="1.10.357.140">
    <property type="entry name" value="UbiA prenyltransferase"/>
    <property type="match status" value="1"/>
</dbReference>
<evidence type="ECO:0000256" key="5">
    <source>
        <dbReference type="ARBA" id="ARBA00023136"/>
    </source>
</evidence>
<proteinExistence type="predicted"/>
<accession>A0A1G6VNP6</accession>
<protein>
    <submittedName>
        <fullName evidence="8">4-hydroxybenzoate polyprenyltransferase</fullName>
    </submittedName>
</protein>
<dbReference type="NCBIfam" id="NF006088">
    <property type="entry name" value="PRK08238.1"/>
    <property type="match status" value="1"/>
</dbReference>
<evidence type="ECO:0000256" key="2">
    <source>
        <dbReference type="ARBA" id="ARBA00022475"/>
    </source>
</evidence>
<feature type="compositionally biased region" description="Basic and acidic residues" evidence="6">
    <location>
        <begin position="15"/>
        <end position="32"/>
    </location>
</feature>
<dbReference type="EMBL" id="FMZW01000012">
    <property type="protein sequence ID" value="SDD55218.1"/>
    <property type="molecule type" value="Genomic_DNA"/>
</dbReference>
<name>A0A1G6VNP6_9BRAD</name>
<evidence type="ECO:0000256" key="4">
    <source>
        <dbReference type="ARBA" id="ARBA00022989"/>
    </source>
</evidence>
<dbReference type="InterPro" id="IPR000537">
    <property type="entry name" value="UbiA_prenyltransferase"/>
</dbReference>
<keyword evidence="5 7" id="KW-0472">Membrane</keyword>
<feature type="transmembrane region" description="Helical" evidence="7">
    <location>
        <begin position="433"/>
        <end position="452"/>
    </location>
</feature>
<organism evidence="8 9">
    <name type="scientific">Bradyrhizobium brasilense</name>
    <dbReference type="NCBI Taxonomy" id="1419277"/>
    <lineage>
        <taxon>Bacteria</taxon>
        <taxon>Pseudomonadati</taxon>
        <taxon>Pseudomonadota</taxon>
        <taxon>Alphaproteobacteria</taxon>
        <taxon>Hyphomicrobiales</taxon>
        <taxon>Nitrobacteraceae</taxon>
        <taxon>Bradyrhizobium</taxon>
    </lineage>
</organism>
<keyword evidence="4 7" id="KW-1133">Transmembrane helix</keyword>
<evidence type="ECO:0000256" key="6">
    <source>
        <dbReference type="SAM" id="MobiDB-lite"/>
    </source>
</evidence>
<dbReference type="Proteomes" id="UP000199245">
    <property type="component" value="Unassembled WGS sequence"/>
</dbReference>
<keyword evidence="2" id="KW-1003">Cell membrane</keyword>
<comment type="subcellular location">
    <subcellularLocation>
        <location evidence="1">Membrane</location>
        <topology evidence="1">Multi-pass membrane protein</topology>
    </subcellularLocation>
</comment>
<evidence type="ECO:0000313" key="9">
    <source>
        <dbReference type="Proteomes" id="UP000199245"/>
    </source>
</evidence>
<sequence length="486" mass="52199">MGRGHRKTARMRASVPERVEQGGGDALRDPLRSKGRPLVVDVDELMVRGSSVPADIASDLIRRLRAFAAAITASLGSQARSAQGADPSGFDPLRAQFDHDAVRFLLQVLGAGRPVYLCSETYPEPFVSAVAEHLGVFTAWAAAPERQLPPAQREELPPVLRRGFDYIGSAAVALPDSASRLARSARSEPSAPARVSMRVSMRSWLKLFRVHQYAKNALVLVPLLTAHKFALGSAATSLLAVIAFSLCASGAYILNDLLDVEADRAHPTKRNRPIASGAIPASRAVGAMALALVAAFAIAMSISIEFGGVLLGYFALTTSYSLWLKRIATVDVVVLATLYTVRVIGGAVAISVPMSEWLLAFSLFIFMSLALVKRYIELAGQPDGAVLAARGYRVEDKSMIAILAAASGFNAVVIFTLYISSDTVRALYSHPQLLWVGCPILMYWIGRVMLFAQRGLIDDDPVIFALRDRVSWVALGAIGAIMLAAI</sequence>
<evidence type="ECO:0000256" key="1">
    <source>
        <dbReference type="ARBA" id="ARBA00004141"/>
    </source>
</evidence>
<keyword evidence="3 7" id="KW-0812">Transmembrane</keyword>
<dbReference type="InterPro" id="IPR039653">
    <property type="entry name" value="Prenyltransferase"/>
</dbReference>
<feature type="transmembrane region" description="Helical" evidence="7">
    <location>
        <begin position="289"/>
        <end position="316"/>
    </location>
</feature>
<gene>
    <name evidence="8" type="ORF">SAMN05216337_1012127</name>
</gene>
<dbReference type="GO" id="GO:0009247">
    <property type="term" value="P:glycolipid biosynthetic process"/>
    <property type="evidence" value="ECO:0007669"/>
    <property type="project" value="TreeGrafter"/>
</dbReference>
<dbReference type="InterPro" id="IPR044878">
    <property type="entry name" value="UbiA_sf"/>
</dbReference>
<dbReference type="CDD" id="cd13963">
    <property type="entry name" value="PT_UbiA_2"/>
    <property type="match status" value="1"/>
</dbReference>
<dbReference type="AlphaFoldDB" id="A0A1G6VNP6"/>
<evidence type="ECO:0000313" key="8">
    <source>
        <dbReference type="EMBL" id="SDD55218.1"/>
    </source>
</evidence>
<evidence type="ECO:0000256" key="7">
    <source>
        <dbReference type="SAM" id="Phobius"/>
    </source>
</evidence>
<dbReference type="Pfam" id="PF01040">
    <property type="entry name" value="UbiA"/>
    <property type="match status" value="1"/>
</dbReference>
<dbReference type="GO" id="GO:0005886">
    <property type="term" value="C:plasma membrane"/>
    <property type="evidence" value="ECO:0007669"/>
    <property type="project" value="TreeGrafter"/>
</dbReference>